<comment type="subunit">
    <text evidence="2">Homodimer.</text>
</comment>
<protein>
    <recommendedName>
        <fullName evidence="3">beta-glucosidase</fullName>
        <ecNumber evidence="3">3.2.1.21</ecNumber>
    </recommendedName>
</protein>
<evidence type="ECO:0000256" key="2">
    <source>
        <dbReference type="ARBA" id="ARBA00011738"/>
    </source>
</evidence>
<dbReference type="FunFam" id="3.20.20.80:FF:000013">
    <property type="entry name" value="lactase-phlorizin hydrolase"/>
    <property type="match status" value="2"/>
</dbReference>
<evidence type="ECO:0000256" key="5">
    <source>
        <dbReference type="ARBA" id="ARBA00022801"/>
    </source>
</evidence>
<evidence type="ECO:0000256" key="1">
    <source>
        <dbReference type="ARBA" id="ARBA00010838"/>
    </source>
</evidence>
<dbReference type="SUPFAM" id="SSF51445">
    <property type="entry name" value="(Trans)glycosidases"/>
    <property type="match status" value="2"/>
</dbReference>
<dbReference type="AlphaFoldDB" id="A0ABD1DF81"/>
<evidence type="ECO:0000256" key="4">
    <source>
        <dbReference type="ARBA" id="ARBA00022729"/>
    </source>
</evidence>
<feature type="chain" id="PRO_5044811990" description="beta-glucosidase" evidence="10">
    <location>
        <begin position="21"/>
        <end position="964"/>
    </location>
</feature>
<gene>
    <name evidence="11" type="ORF">pipiens_009565</name>
</gene>
<evidence type="ECO:0000256" key="7">
    <source>
        <dbReference type="ARBA" id="ARBA00023295"/>
    </source>
</evidence>
<dbReference type="EMBL" id="JBEHCU010006184">
    <property type="protein sequence ID" value="KAL1397687.1"/>
    <property type="molecule type" value="Genomic_DNA"/>
</dbReference>
<reference evidence="11 12" key="1">
    <citation type="submission" date="2024-05" db="EMBL/GenBank/DDBJ databases">
        <title>Culex pipiens pipiens assembly and annotation.</title>
        <authorList>
            <person name="Alout H."/>
            <person name="Durand T."/>
        </authorList>
    </citation>
    <scope>NUCLEOTIDE SEQUENCE [LARGE SCALE GENOMIC DNA]</scope>
    <source>
        <strain evidence="11">HA-2024</strain>
        <tissue evidence="11">Whole body</tissue>
    </source>
</reference>
<name>A0ABD1DF81_CULPP</name>
<evidence type="ECO:0000256" key="6">
    <source>
        <dbReference type="ARBA" id="ARBA00023180"/>
    </source>
</evidence>
<dbReference type="Pfam" id="PF00232">
    <property type="entry name" value="Glyco_hydro_1"/>
    <property type="match status" value="2"/>
</dbReference>
<evidence type="ECO:0000256" key="8">
    <source>
        <dbReference type="PROSITE-ProRule" id="PRU10055"/>
    </source>
</evidence>
<feature type="active site" description="Nucleophile" evidence="8">
    <location>
        <position position="412"/>
    </location>
</feature>
<keyword evidence="5 9" id="KW-0378">Hydrolase</keyword>
<evidence type="ECO:0000313" key="11">
    <source>
        <dbReference type="EMBL" id="KAL1397687.1"/>
    </source>
</evidence>
<dbReference type="PANTHER" id="PTHR10353:SF36">
    <property type="entry name" value="LP05116P"/>
    <property type="match status" value="1"/>
</dbReference>
<comment type="similarity">
    <text evidence="1">Belongs to the glycosyl hydrolase 1 family.</text>
</comment>
<keyword evidence="6" id="KW-0325">Glycoprotein</keyword>
<dbReference type="EC" id="3.2.1.21" evidence="3"/>
<accession>A0ABD1DF81</accession>
<proteinExistence type="inferred from homology"/>
<dbReference type="InterPro" id="IPR033132">
    <property type="entry name" value="GH_1_N_CS"/>
</dbReference>
<feature type="signal peptide" evidence="10">
    <location>
        <begin position="1"/>
        <end position="20"/>
    </location>
</feature>
<keyword evidence="4 10" id="KW-0732">Signal</keyword>
<dbReference type="GO" id="GO:0016798">
    <property type="term" value="F:hydrolase activity, acting on glycosyl bonds"/>
    <property type="evidence" value="ECO:0007669"/>
    <property type="project" value="UniProtKB-KW"/>
</dbReference>
<dbReference type="InterPro" id="IPR001360">
    <property type="entry name" value="Glyco_hydro_1"/>
</dbReference>
<dbReference type="PROSITE" id="PS00653">
    <property type="entry name" value="GLYCOSYL_HYDROL_F1_2"/>
    <property type="match status" value="2"/>
</dbReference>
<evidence type="ECO:0000256" key="3">
    <source>
        <dbReference type="ARBA" id="ARBA00012744"/>
    </source>
</evidence>
<comment type="caution">
    <text evidence="11">The sequence shown here is derived from an EMBL/GenBank/DDBJ whole genome shotgun (WGS) entry which is preliminary data.</text>
</comment>
<dbReference type="InterPro" id="IPR018120">
    <property type="entry name" value="Glyco_hydro_1_AS"/>
</dbReference>
<evidence type="ECO:0000256" key="9">
    <source>
        <dbReference type="RuleBase" id="RU004468"/>
    </source>
</evidence>
<keyword evidence="12" id="KW-1185">Reference proteome</keyword>
<keyword evidence="7 9" id="KW-0326">Glycosidase</keyword>
<dbReference type="Proteomes" id="UP001562425">
    <property type="component" value="Unassembled WGS sequence"/>
</dbReference>
<evidence type="ECO:0000256" key="10">
    <source>
        <dbReference type="SAM" id="SignalP"/>
    </source>
</evidence>
<evidence type="ECO:0000313" key="12">
    <source>
        <dbReference type="Proteomes" id="UP001562425"/>
    </source>
</evidence>
<sequence>MNWVKSVVLLGLLLAPLIECAKLVEVTPVSGNAEDRKFPEWFKFGAATAAYQIEGGWNEDGRGASVWDTLTHDHPELVVNRDNGDVAADSYHRFREDIKALQEVGFNFYRFSISWARILPEGDLSSLKQAGIDYYNKLIDALIEAGIEPVVTMVHYDLPQYVQNLGGLVSPLFVKYFEIYADTLFRNFGDRVKMWITHNEPFDFCVEGYGSGIDGPLVRASGVGEYLCGHYTLLSHAAAYHLYDQRYRKEQGGSIGITLSGRFFFPASNETAPSVIDRALQYQLGWFTHPLFSESGGYPPIMIEDIADHSLLEGRTMSRLPEMSERERKLIKGSADFLGYNYYSSRLVERDPREYDIGSPPSLDKDAGLIYSVRPSWKRAKSTWLYVVPEGLRGILNWFKEEYNNPLVFITENGFSDDGQLEDHDRVEYYRAHLEQLLGAILEDECSVMGFTAWILVLALVGVIVAAETKFRLLAENLHRDQKVVGGKSPEFPAWFAFGAATAAYQVEGGWNEDGRGASVWDTLTHDHPELVVDQSTGDVAADSYHRFQDDVEALKQVGFNFYRFSISWGRILPEGDLSSLNQAGIDYYNKLIDALIVAGIEPVVTMIHYDVPQYLQNLGGLASPLFVQYFEIYADTLFRNFGNRVKVWITHNEPYNFCVDGYGYGRNGPLVYAPGVGEYLCVHYTLLSHATAYHLYNQRYRAQQKGSVGITLSGRYFFQADNQTGSEAVDRALQYHIGWMAHPLFSEAGGYPPLMEKEIAEHSLQEGRTMSRLPAMTAATKAFVRGSADFLGYNYYSSRLVQLDPHPYNLSTTPSIEKDSKLLLSVDPSWKRAKSSWLYVVPEGLRGVLNWFRTEYGNPPVVITENGYSDDGQLDDHGRVDYYKSHLTQLLAAIREDGCHVVGFTAWSIVDNFEWLQGYSEKFGLYHVNFSSPTRERTPKLSSKLFRELIQTRIVPTPSLPVR</sequence>
<dbReference type="Gene3D" id="3.20.20.80">
    <property type="entry name" value="Glycosidases"/>
    <property type="match status" value="2"/>
</dbReference>
<dbReference type="PROSITE" id="PS00572">
    <property type="entry name" value="GLYCOSYL_HYDROL_F1_1"/>
    <property type="match status" value="1"/>
</dbReference>
<dbReference type="PANTHER" id="PTHR10353">
    <property type="entry name" value="GLYCOSYL HYDROLASE"/>
    <property type="match status" value="1"/>
</dbReference>
<dbReference type="PRINTS" id="PR00131">
    <property type="entry name" value="GLHYDRLASE1"/>
</dbReference>
<dbReference type="InterPro" id="IPR017853">
    <property type="entry name" value="GH"/>
</dbReference>
<organism evidence="11 12">
    <name type="scientific">Culex pipiens pipiens</name>
    <name type="common">Northern house mosquito</name>
    <dbReference type="NCBI Taxonomy" id="38569"/>
    <lineage>
        <taxon>Eukaryota</taxon>
        <taxon>Metazoa</taxon>
        <taxon>Ecdysozoa</taxon>
        <taxon>Arthropoda</taxon>
        <taxon>Hexapoda</taxon>
        <taxon>Insecta</taxon>
        <taxon>Pterygota</taxon>
        <taxon>Neoptera</taxon>
        <taxon>Endopterygota</taxon>
        <taxon>Diptera</taxon>
        <taxon>Nematocera</taxon>
        <taxon>Culicoidea</taxon>
        <taxon>Culicidae</taxon>
        <taxon>Culicinae</taxon>
        <taxon>Culicini</taxon>
        <taxon>Culex</taxon>
        <taxon>Culex</taxon>
    </lineage>
</organism>